<dbReference type="InterPro" id="IPR036890">
    <property type="entry name" value="HATPase_C_sf"/>
</dbReference>
<evidence type="ECO:0000256" key="10">
    <source>
        <dbReference type="ARBA" id="ARBA00022777"/>
    </source>
</evidence>
<keyword evidence="8 16" id="KW-0812">Transmembrane</keyword>
<dbReference type="RefSeq" id="WP_036178560.1">
    <property type="nucleotide sequence ID" value="NZ_AVCZ01000036.1"/>
</dbReference>
<evidence type="ECO:0000256" key="4">
    <source>
        <dbReference type="ARBA" id="ARBA00012438"/>
    </source>
</evidence>
<dbReference type="EMBL" id="JPVQ01000036">
    <property type="protein sequence ID" value="KGR89725.1"/>
    <property type="molecule type" value="Genomic_DNA"/>
</dbReference>
<dbReference type="CDD" id="cd00082">
    <property type="entry name" value="HisKA"/>
    <property type="match status" value="1"/>
</dbReference>
<dbReference type="Gene3D" id="3.30.565.10">
    <property type="entry name" value="Histidine kinase-like ATPase, C-terminal domain"/>
    <property type="match status" value="1"/>
</dbReference>
<dbReference type="GO" id="GO:0000155">
    <property type="term" value="F:phosphorelay sensor kinase activity"/>
    <property type="evidence" value="ECO:0007669"/>
    <property type="project" value="InterPro"/>
</dbReference>
<dbReference type="Pfam" id="PF00672">
    <property type="entry name" value="HAMP"/>
    <property type="match status" value="1"/>
</dbReference>
<dbReference type="InterPro" id="IPR003661">
    <property type="entry name" value="HisK_dim/P_dom"/>
</dbReference>
<dbReference type="SUPFAM" id="SSF158472">
    <property type="entry name" value="HAMP domain-like"/>
    <property type="match status" value="1"/>
</dbReference>
<name>A0A0A3J201_9BACL</name>
<evidence type="ECO:0000256" key="5">
    <source>
        <dbReference type="ARBA" id="ARBA00022475"/>
    </source>
</evidence>
<comment type="caution">
    <text evidence="19">The sequence shown here is derived from an EMBL/GenBank/DDBJ whole genome shotgun (WGS) entry which is preliminary data.</text>
</comment>
<feature type="domain" description="Histidine kinase" evidence="17">
    <location>
        <begin position="243"/>
        <end position="460"/>
    </location>
</feature>
<dbReference type="AlphaFoldDB" id="A0A0A3J201"/>
<dbReference type="CDD" id="cd06225">
    <property type="entry name" value="HAMP"/>
    <property type="match status" value="1"/>
</dbReference>
<dbReference type="PROSITE" id="PS50109">
    <property type="entry name" value="HIS_KIN"/>
    <property type="match status" value="1"/>
</dbReference>
<evidence type="ECO:0000259" key="18">
    <source>
        <dbReference type="PROSITE" id="PS50885"/>
    </source>
</evidence>
<evidence type="ECO:0000256" key="11">
    <source>
        <dbReference type="ARBA" id="ARBA00022840"/>
    </source>
</evidence>
<proteinExistence type="predicted"/>
<evidence type="ECO:0000256" key="13">
    <source>
        <dbReference type="ARBA" id="ARBA00023012"/>
    </source>
</evidence>
<evidence type="ECO:0000259" key="17">
    <source>
        <dbReference type="PROSITE" id="PS50109"/>
    </source>
</evidence>
<keyword evidence="20" id="KW-1185">Reference proteome</keyword>
<evidence type="ECO:0000313" key="19">
    <source>
        <dbReference type="EMBL" id="KGR89725.1"/>
    </source>
</evidence>
<dbReference type="CDD" id="cd16922">
    <property type="entry name" value="HATPase_EvgS-ArcB-TorS-like"/>
    <property type="match status" value="1"/>
</dbReference>
<dbReference type="Proteomes" id="UP000030595">
    <property type="component" value="Unassembled WGS sequence"/>
</dbReference>
<feature type="domain" description="HAMP" evidence="18">
    <location>
        <begin position="183"/>
        <end position="235"/>
    </location>
</feature>
<dbReference type="SUPFAM" id="SSF55874">
    <property type="entry name" value="ATPase domain of HSP90 chaperone/DNA topoisomerase II/histidine kinase"/>
    <property type="match status" value="1"/>
</dbReference>
<dbReference type="GO" id="GO:0045121">
    <property type="term" value="C:membrane raft"/>
    <property type="evidence" value="ECO:0007669"/>
    <property type="project" value="UniProtKB-SubCell"/>
</dbReference>
<comment type="catalytic activity">
    <reaction evidence="1">
        <text>ATP + protein L-histidine = ADP + protein N-phospho-L-histidine.</text>
        <dbReference type="EC" id="2.7.13.3"/>
    </reaction>
</comment>
<accession>A0A0A3J201</accession>
<dbReference type="SUPFAM" id="SSF47384">
    <property type="entry name" value="Homodimeric domain of signal transducing histidine kinase"/>
    <property type="match status" value="1"/>
</dbReference>
<dbReference type="Gene3D" id="6.10.340.10">
    <property type="match status" value="1"/>
</dbReference>
<dbReference type="OrthoDB" id="335833at2"/>
<evidence type="ECO:0000256" key="7">
    <source>
        <dbReference type="ARBA" id="ARBA00022679"/>
    </source>
</evidence>
<dbReference type="Pfam" id="PF00512">
    <property type="entry name" value="HisKA"/>
    <property type="match status" value="1"/>
</dbReference>
<evidence type="ECO:0000256" key="14">
    <source>
        <dbReference type="ARBA" id="ARBA00023136"/>
    </source>
</evidence>
<dbReference type="InterPro" id="IPR003660">
    <property type="entry name" value="HAMP_dom"/>
</dbReference>
<dbReference type="PANTHER" id="PTHR45528:SF1">
    <property type="entry name" value="SENSOR HISTIDINE KINASE CPXA"/>
    <property type="match status" value="1"/>
</dbReference>
<feature type="coiled-coil region" evidence="15">
    <location>
        <begin position="273"/>
        <end position="300"/>
    </location>
</feature>
<evidence type="ECO:0000256" key="1">
    <source>
        <dbReference type="ARBA" id="ARBA00000085"/>
    </source>
</evidence>
<protein>
    <recommendedName>
        <fullName evidence="4">histidine kinase</fullName>
        <ecNumber evidence="4">2.7.13.3</ecNumber>
    </recommendedName>
</protein>
<keyword evidence="6" id="KW-0597">Phosphoprotein</keyword>
<dbReference type="Pfam" id="PF02518">
    <property type="entry name" value="HATPase_c"/>
    <property type="match status" value="1"/>
</dbReference>
<dbReference type="Gene3D" id="1.10.287.130">
    <property type="match status" value="1"/>
</dbReference>
<dbReference type="InterPro" id="IPR003594">
    <property type="entry name" value="HATPase_dom"/>
</dbReference>
<evidence type="ECO:0000256" key="9">
    <source>
        <dbReference type="ARBA" id="ARBA00022741"/>
    </source>
</evidence>
<keyword evidence="11" id="KW-0067">ATP-binding</keyword>
<dbReference type="PROSITE" id="PS50885">
    <property type="entry name" value="HAMP"/>
    <property type="match status" value="1"/>
</dbReference>
<dbReference type="GO" id="GO:0005886">
    <property type="term" value="C:plasma membrane"/>
    <property type="evidence" value="ECO:0007669"/>
    <property type="project" value="UniProtKB-SubCell"/>
</dbReference>
<dbReference type="PANTHER" id="PTHR45528">
    <property type="entry name" value="SENSOR HISTIDINE KINASE CPXA"/>
    <property type="match status" value="1"/>
</dbReference>
<dbReference type="SMART" id="SM00388">
    <property type="entry name" value="HisKA"/>
    <property type="match status" value="1"/>
</dbReference>
<gene>
    <name evidence="19" type="ORF">CD30_15705</name>
</gene>
<keyword evidence="10" id="KW-0418">Kinase</keyword>
<dbReference type="PRINTS" id="PR00344">
    <property type="entry name" value="BCTRLSENSOR"/>
</dbReference>
<evidence type="ECO:0000313" key="20">
    <source>
        <dbReference type="Proteomes" id="UP000030595"/>
    </source>
</evidence>
<keyword evidence="7" id="KW-0808">Transferase</keyword>
<keyword evidence="5" id="KW-1003">Cell membrane</keyword>
<dbReference type="GO" id="GO:0005524">
    <property type="term" value="F:ATP binding"/>
    <property type="evidence" value="ECO:0007669"/>
    <property type="project" value="UniProtKB-KW"/>
</dbReference>
<keyword evidence="12 16" id="KW-1133">Transmembrane helix</keyword>
<feature type="transmembrane region" description="Helical" evidence="16">
    <location>
        <begin position="162"/>
        <end position="182"/>
    </location>
</feature>
<evidence type="ECO:0000256" key="15">
    <source>
        <dbReference type="SAM" id="Coils"/>
    </source>
</evidence>
<dbReference type="SMART" id="SM00304">
    <property type="entry name" value="HAMP"/>
    <property type="match status" value="1"/>
</dbReference>
<dbReference type="eggNOG" id="COG2205">
    <property type="taxonomic scope" value="Bacteria"/>
</dbReference>
<evidence type="ECO:0000256" key="2">
    <source>
        <dbReference type="ARBA" id="ARBA00004314"/>
    </source>
</evidence>
<dbReference type="SMART" id="SM00387">
    <property type="entry name" value="HATPase_c"/>
    <property type="match status" value="1"/>
</dbReference>
<evidence type="ECO:0000256" key="8">
    <source>
        <dbReference type="ARBA" id="ARBA00022692"/>
    </source>
</evidence>
<evidence type="ECO:0000256" key="6">
    <source>
        <dbReference type="ARBA" id="ARBA00022553"/>
    </source>
</evidence>
<dbReference type="InterPro" id="IPR050398">
    <property type="entry name" value="HssS/ArlS-like"/>
</dbReference>
<keyword evidence="14 16" id="KW-0472">Membrane</keyword>
<keyword evidence="13" id="KW-0902">Two-component regulatory system</keyword>
<dbReference type="InterPro" id="IPR036097">
    <property type="entry name" value="HisK_dim/P_sf"/>
</dbReference>
<evidence type="ECO:0000256" key="3">
    <source>
        <dbReference type="ARBA" id="ARBA00004651"/>
    </source>
</evidence>
<comment type="subcellular location">
    <subcellularLocation>
        <location evidence="3">Cell membrane</location>
        <topology evidence="3">Multi-pass membrane protein</topology>
    </subcellularLocation>
    <subcellularLocation>
        <location evidence="2">Membrane raft</location>
        <topology evidence="2">Multi-pass membrane protein</topology>
    </subcellularLocation>
</comment>
<reference evidence="19 20" key="1">
    <citation type="submission" date="2014-02" db="EMBL/GenBank/DDBJ databases">
        <title>Draft genome sequence of Lysinibacillus massiliensis CCUG 49529.</title>
        <authorList>
            <person name="Zhang F."/>
            <person name="Wang G."/>
            <person name="Zhang L."/>
        </authorList>
    </citation>
    <scope>NUCLEOTIDE SEQUENCE [LARGE SCALE GENOMIC DNA]</scope>
    <source>
        <strain evidence="19 20">CCUG 49529</strain>
    </source>
</reference>
<organism evidence="19 20">
    <name type="scientific">Ureibacillus massiliensis 4400831 = CIP 108448 = CCUG 49529</name>
    <dbReference type="NCBI Taxonomy" id="1211035"/>
    <lineage>
        <taxon>Bacteria</taxon>
        <taxon>Bacillati</taxon>
        <taxon>Bacillota</taxon>
        <taxon>Bacilli</taxon>
        <taxon>Bacillales</taxon>
        <taxon>Caryophanaceae</taxon>
        <taxon>Ureibacillus</taxon>
    </lineage>
</organism>
<evidence type="ECO:0000256" key="12">
    <source>
        <dbReference type="ARBA" id="ARBA00022989"/>
    </source>
</evidence>
<feature type="transmembrane region" description="Helical" evidence="16">
    <location>
        <begin position="12"/>
        <end position="34"/>
    </location>
</feature>
<dbReference type="EC" id="2.7.13.3" evidence="4"/>
<dbReference type="FunFam" id="1.10.287.130:FF:000001">
    <property type="entry name" value="Two-component sensor histidine kinase"/>
    <property type="match status" value="1"/>
</dbReference>
<keyword evidence="15" id="KW-0175">Coiled coil</keyword>
<dbReference type="InterPro" id="IPR005467">
    <property type="entry name" value="His_kinase_dom"/>
</dbReference>
<dbReference type="InterPro" id="IPR004358">
    <property type="entry name" value="Sig_transdc_His_kin-like_C"/>
</dbReference>
<evidence type="ECO:0000256" key="16">
    <source>
        <dbReference type="SAM" id="Phobius"/>
    </source>
</evidence>
<keyword evidence="9" id="KW-0547">Nucleotide-binding</keyword>
<dbReference type="FunFam" id="3.30.565.10:FF:000023">
    <property type="entry name" value="PAS domain-containing sensor histidine kinase"/>
    <property type="match status" value="1"/>
</dbReference>
<sequence>MKVESIVIKYGLFIMVLFLSILIPFAILIDSIFLNVYRLHVNENVNELADKIVIAVRNTMMDEYYDYLSTITDEGILVFNEEEVIFSNYSHEFNTGSVITEDLLKTLQNGEEFEKEQHDPITHEKYFFVGRPIIENNEFKGGVILFSSVDEIHQIMHVIRDWIIIAIIAAIILAFGYTIFLAKKLSRPLLKMERATREIAKGKLNIKVEVKSNDEIGSLANAINHLSLELNNYRSNRSELLANISHELRTPISYLMGYAQVIKHGQYSNERELRIYSAIIEKESERLAKLIEELFELSKMEEGIINLYIQSVDIEDVIESAVQKVKLKAMKKNISLSLLLDSELPSIISDGLRLEQILLNLLENAINYTEKGSIIVEAKKEKTAILISVKDTGIGIPNEDLPFIFDRFHRVEKSRSRTNGGTGLGLAIVFELVKYLDGQITVESELGKGSKFEIKLPYKIKNCKGY</sequence>